<sequence>MRKLVRLWRGEWLKEGDGAWNFNADPTDFGMRYVVGQGTPVLLSYQFPAWILGTQGRQSLPISFTTTADIPVMLSVREWFTELVLVVTIGAESVARFHFNRRDNFVIGRKRFVVDGSQDEYARREYQRLVVGRRMTCNRSILEKIFNEQEMMVLHRVDLEMDLADTLQEQDDRRYEAVAREVILVEDDDENMTDAQTDGGNDHAPNPDPSQLPLIQPPTAPSETEALTEGELTLTQQAPSLP</sequence>
<feature type="compositionally biased region" description="Low complexity" evidence="1">
    <location>
        <begin position="223"/>
        <end position="235"/>
    </location>
</feature>
<organism evidence="2 3">
    <name type="scientific">Brassica napus</name>
    <name type="common">Rape</name>
    <dbReference type="NCBI Taxonomy" id="3708"/>
    <lineage>
        <taxon>Eukaryota</taxon>
        <taxon>Viridiplantae</taxon>
        <taxon>Streptophyta</taxon>
        <taxon>Embryophyta</taxon>
        <taxon>Tracheophyta</taxon>
        <taxon>Spermatophyta</taxon>
        <taxon>Magnoliopsida</taxon>
        <taxon>eudicotyledons</taxon>
        <taxon>Gunneridae</taxon>
        <taxon>Pentapetalae</taxon>
        <taxon>rosids</taxon>
        <taxon>malvids</taxon>
        <taxon>Brassicales</taxon>
        <taxon>Brassicaceae</taxon>
        <taxon>Brassiceae</taxon>
        <taxon>Brassica</taxon>
    </lineage>
</organism>
<dbReference type="Gramene" id="CDY51821">
    <property type="protein sequence ID" value="CDY51821"/>
    <property type="gene ID" value="GSBRNA2T00004296001"/>
</dbReference>
<evidence type="ECO:0000256" key="1">
    <source>
        <dbReference type="SAM" id="MobiDB-lite"/>
    </source>
</evidence>
<feature type="compositionally biased region" description="Pro residues" evidence="1">
    <location>
        <begin position="206"/>
        <end position="220"/>
    </location>
</feature>
<accession>A0A078IPD4</accession>
<gene>
    <name evidence="2" type="primary">BnaC04g53770D</name>
    <name evidence="2" type="ORF">GSBRNA2T00004296001</name>
</gene>
<dbReference type="EMBL" id="LK033031">
    <property type="protein sequence ID" value="CDY51821.1"/>
    <property type="molecule type" value="Genomic_DNA"/>
</dbReference>
<dbReference type="AlphaFoldDB" id="A0A078IPD4"/>
<feature type="region of interest" description="Disordered" evidence="1">
    <location>
        <begin position="186"/>
        <end position="242"/>
    </location>
</feature>
<evidence type="ECO:0000313" key="3">
    <source>
        <dbReference type="Proteomes" id="UP000028999"/>
    </source>
</evidence>
<evidence type="ECO:0000313" key="2">
    <source>
        <dbReference type="EMBL" id="CDY51821.1"/>
    </source>
</evidence>
<dbReference type="PaxDb" id="3708-A0A078IPD4"/>
<keyword evidence="3" id="KW-1185">Reference proteome</keyword>
<name>A0A078IPD4_BRANA</name>
<dbReference type="Proteomes" id="UP000028999">
    <property type="component" value="Unassembled WGS sequence"/>
</dbReference>
<protein>
    <submittedName>
        <fullName evidence="2">BnaC04g53770D protein</fullName>
    </submittedName>
</protein>
<proteinExistence type="predicted"/>
<reference evidence="2 3" key="1">
    <citation type="journal article" date="2014" name="Science">
        <title>Plant genetics. Early allopolyploid evolution in the post-Neolithic Brassica napus oilseed genome.</title>
        <authorList>
            <person name="Chalhoub B."/>
            <person name="Denoeud F."/>
            <person name="Liu S."/>
            <person name="Parkin I.A."/>
            <person name="Tang H."/>
            <person name="Wang X."/>
            <person name="Chiquet J."/>
            <person name="Belcram H."/>
            <person name="Tong C."/>
            <person name="Samans B."/>
            <person name="Correa M."/>
            <person name="Da Silva C."/>
            <person name="Just J."/>
            <person name="Falentin C."/>
            <person name="Koh C.S."/>
            <person name="Le Clainche I."/>
            <person name="Bernard M."/>
            <person name="Bento P."/>
            <person name="Noel B."/>
            <person name="Labadie K."/>
            <person name="Alberti A."/>
            <person name="Charles M."/>
            <person name="Arnaud D."/>
            <person name="Guo H."/>
            <person name="Daviaud C."/>
            <person name="Alamery S."/>
            <person name="Jabbari K."/>
            <person name="Zhao M."/>
            <person name="Edger P.P."/>
            <person name="Chelaifa H."/>
            <person name="Tack D."/>
            <person name="Lassalle G."/>
            <person name="Mestiri I."/>
            <person name="Schnel N."/>
            <person name="Le Paslier M.C."/>
            <person name="Fan G."/>
            <person name="Renault V."/>
            <person name="Bayer P.E."/>
            <person name="Golicz A.A."/>
            <person name="Manoli S."/>
            <person name="Lee T.H."/>
            <person name="Thi V.H."/>
            <person name="Chalabi S."/>
            <person name="Hu Q."/>
            <person name="Fan C."/>
            <person name="Tollenaere R."/>
            <person name="Lu Y."/>
            <person name="Battail C."/>
            <person name="Shen J."/>
            <person name="Sidebottom C.H."/>
            <person name="Wang X."/>
            <person name="Canaguier A."/>
            <person name="Chauveau A."/>
            <person name="Berard A."/>
            <person name="Deniot G."/>
            <person name="Guan M."/>
            <person name="Liu Z."/>
            <person name="Sun F."/>
            <person name="Lim Y.P."/>
            <person name="Lyons E."/>
            <person name="Town C.D."/>
            <person name="Bancroft I."/>
            <person name="Wang X."/>
            <person name="Meng J."/>
            <person name="Ma J."/>
            <person name="Pires J.C."/>
            <person name="King G.J."/>
            <person name="Brunel D."/>
            <person name="Delourme R."/>
            <person name="Renard M."/>
            <person name="Aury J.M."/>
            <person name="Adams K.L."/>
            <person name="Batley J."/>
            <person name="Snowdon R.J."/>
            <person name="Tost J."/>
            <person name="Edwards D."/>
            <person name="Zhou Y."/>
            <person name="Hua W."/>
            <person name="Sharpe A.G."/>
            <person name="Paterson A.H."/>
            <person name="Guan C."/>
            <person name="Wincker P."/>
        </authorList>
    </citation>
    <scope>NUCLEOTIDE SEQUENCE [LARGE SCALE GENOMIC DNA]</scope>
    <source>
        <strain evidence="3">cv. Darmor-bzh</strain>
    </source>
</reference>